<organism evidence="2 3">
    <name type="scientific">Streptomyces fildesensis</name>
    <dbReference type="NCBI Taxonomy" id="375757"/>
    <lineage>
        <taxon>Bacteria</taxon>
        <taxon>Bacillati</taxon>
        <taxon>Actinomycetota</taxon>
        <taxon>Actinomycetes</taxon>
        <taxon>Kitasatosporales</taxon>
        <taxon>Streptomycetaceae</taxon>
        <taxon>Streptomyces</taxon>
    </lineage>
</organism>
<dbReference type="Pfam" id="PF18029">
    <property type="entry name" value="Glyoxalase_6"/>
    <property type="match status" value="1"/>
</dbReference>
<evidence type="ECO:0000313" key="3">
    <source>
        <dbReference type="Proteomes" id="UP001614394"/>
    </source>
</evidence>
<dbReference type="EMBL" id="JBITYG010000007">
    <property type="protein sequence ID" value="MFI9103544.1"/>
    <property type="molecule type" value="Genomic_DNA"/>
</dbReference>
<protein>
    <submittedName>
        <fullName evidence="2">VOC family protein</fullName>
    </submittedName>
</protein>
<dbReference type="InterPro" id="IPR041581">
    <property type="entry name" value="Glyoxalase_6"/>
</dbReference>
<proteinExistence type="predicted"/>
<name>A0ABW8CAW6_9ACTN</name>
<dbReference type="InterPro" id="IPR037523">
    <property type="entry name" value="VOC_core"/>
</dbReference>
<reference evidence="2 3" key="1">
    <citation type="submission" date="2024-10" db="EMBL/GenBank/DDBJ databases">
        <title>The Natural Products Discovery Center: Release of the First 8490 Sequenced Strains for Exploring Actinobacteria Biosynthetic Diversity.</title>
        <authorList>
            <person name="Kalkreuter E."/>
            <person name="Kautsar S.A."/>
            <person name="Yang D."/>
            <person name="Bader C.D."/>
            <person name="Teijaro C.N."/>
            <person name="Fluegel L."/>
            <person name="Davis C.M."/>
            <person name="Simpson J.R."/>
            <person name="Lauterbach L."/>
            <person name="Steele A.D."/>
            <person name="Gui C."/>
            <person name="Meng S."/>
            <person name="Li G."/>
            <person name="Viehrig K."/>
            <person name="Ye F."/>
            <person name="Su P."/>
            <person name="Kiefer A.F."/>
            <person name="Nichols A."/>
            <person name="Cepeda A.J."/>
            <person name="Yan W."/>
            <person name="Fan B."/>
            <person name="Jiang Y."/>
            <person name="Adhikari A."/>
            <person name="Zheng C.-J."/>
            <person name="Schuster L."/>
            <person name="Cowan T.M."/>
            <person name="Smanski M.J."/>
            <person name="Chevrette M.G."/>
            <person name="De Carvalho L.P.S."/>
            <person name="Shen B."/>
        </authorList>
    </citation>
    <scope>NUCLEOTIDE SEQUENCE [LARGE SCALE GENOMIC DNA]</scope>
    <source>
        <strain evidence="2 3">NPDC053399</strain>
    </source>
</reference>
<dbReference type="InterPro" id="IPR029068">
    <property type="entry name" value="Glyas_Bleomycin-R_OHBP_Dase"/>
</dbReference>
<feature type="domain" description="VOC" evidence="1">
    <location>
        <begin position="13"/>
        <end position="131"/>
    </location>
</feature>
<dbReference type="PANTHER" id="PTHR34109:SF1">
    <property type="entry name" value="VOC DOMAIN-CONTAINING PROTEIN"/>
    <property type="match status" value="1"/>
</dbReference>
<keyword evidence="3" id="KW-1185">Reference proteome</keyword>
<dbReference type="PROSITE" id="PS51819">
    <property type="entry name" value="VOC"/>
    <property type="match status" value="1"/>
</dbReference>
<dbReference type="PANTHER" id="PTHR34109">
    <property type="entry name" value="BNAUNNG04460D PROTEIN-RELATED"/>
    <property type="match status" value="1"/>
</dbReference>
<dbReference type="Gene3D" id="3.30.720.120">
    <property type="match status" value="1"/>
</dbReference>
<dbReference type="Gene3D" id="3.30.720.110">
    <property type="match status" value="1"/>
</dbReference>
<sequence>MTIKDELSVIPSGYSRIDPWVISQDTGAEIEFLSRAFGARERGSRILNADGTVGHAEVEVAGSVLMMFDRQPGWPHLPAHLRIYTEDAQETVDEALAAGARLVTRPTELAFGDVAARVRDPQGHLWWIFQRVEEVGPEEMGRRFADPSYQAAMAYVQSSLAEELGRDGE</sequence>
<gene>
    <name evidence="2" type="ORF">ACIGXA_23760</name>
</gene>
<dbReference type="Proteomes" id="UP001614394">
    <property type="component" value="Unassembled WGS sequence"/>
</dbReference>
<dbReference type="CDD" id="cd07246">
    <property type="entry name" value="VOC_like"/>
    <property type="match status" value="1"/>
</dbReference>
<accession>A0ABW8CAW6</accession>
<evidence type="ECO:0000259" key="1">
    <source>
        <dbReference type="PROSITE" id="PS51819"/>
    </source>
</evidence>
<dbReference type="SUPFAM" id="SSF54593">
    <property type="entry name" value="Glyoxalase/Bleomycin resistance protein/Dihydroxybiphenyl dioxygenase"/>
    <property type="match status" value="1"/>
</dbReference>
<comment type="caution">
    <text evidence="2">The sequence shown here is derived from an EMBL/GenBank/DDBJ whole genome shotgun (WGS) entry which is preliminary data.</text>
</comment>
<dbReference type="RefSeq" id="WP_399652734.1">
    <property type="nucleotide sequence ID" value="NZ_JBITYG010000007.1"/>
</dbReference>
<evidence type="ECO:0000313" key="2">
    <source>
        <dbReference type="EMBL" id="MFI9103544.1"/>
    </source>
</evidence>